<keyword evidence="13" id="KW-1185">Reference proteome</keyword>
<dbReference type="Gene3D" id="2.30.30.100">
    <property type="match status" value="1"/>
</dbReference>
<evidence type="ECO:0000256" key="7">
    <source>
        <dbReference type="PROSITE-ProRule" id="PRU00869"/>
    </source>
</evidence>
<dbReference type="InterPro" id="IPR025761">
    <property type="entry name" value="FFD_box"/>
</dbReference>
<protein>
    <submittedName>
        <fullName evidence="14">Protein LSM14 homolog B isoform X8</fullName>
    </submittedName>
</protein>
<reference evidence="14" key="1">
    <citation type="submission" date="2025-08" db="UniProtKB">
        <authorList>
            <consortium name="RefSeq"/>
        </authorList>
    </citation>
    <scope>IDENTIFICATION</scope>
</reference>
<dbReference type="Proteomes" id="UP001652581">
    <property type="component" value="Chromosome 19"/>
</dbReference>
<keyword evidence="3" id="KW-0217">Developmental protein</keyword>
<keyword evidence="5" id="KW-0687">Ribonucleoprotein</keyword>
<dbReference type="GeneID" id="102530217"/>
<accession>A0ABM5BW43</accession>
<evidence type="ECO:0000256" key="6">
    <source>
        <dbReference type="PROSITE-ProRule" id="PRU00846"/>
    </source>
</evidence>
<evidence type="ECO:0000256" key="2">
    <source>
        <dbReference type="ARBA" id="ARBA00010415"/>
    </source>
</evidence>
<dbReference type="PANTHER" id="PTHR13586:SF1">
    <property type="entry name" value="PROTEIN LSM14 HOMOLOG B"/>
    <property type="match status" value="1"/>
</dbReference>
<name>A0ABM5BW43_VICPA</name>
<dbReference type="InterPro" id="IPR025762">
    <property type="entry name" value="DFDF"/>
</dbReference>
<feature type="compositionally biased region" description="Polar residues" evidence="8">
    <location>
        <begin position="162"/>
        <end position="171"/>
    </location>
</feature>
<evidence type="ECO:0000259" key="12">
    <source>
        <dbReference type="PROSITE" id="PS52002"/>
    </source>
</evidence>
<evidence type="ECO:0000256" key="5">
    <source>
        <dbReference type="ARBA" id="ARBA00023274"/>
    </source>
</evidence>
<dbReference type="SMART" id="SM01199">
    <property type="entry name" value="FDF"/>
    <property type="match status" value="1"/>
</dbReference>
<comment type="subcellular location">
    <subcellularLocation>
        <location evidence="1">Cytoplasm</location>
        <location evidence="1">Cytoplasmic ribonucleoprotein granule</location>
    </subcellularLocation>
</comment>
<dbReference type="InterPro" id="IPR025609">
    <property type="entry name" value="Lsm14-like_N"/>
</dbReference>
<evidence type="ECO:0000259" key="9">
    <source>
        <dbReference type="PROSITE" id="PS51512"/>
    </source>
</evidence>
<feature type="region of interest" description="Disordered" evidence="8">
    <location>
        <begin position="359"/>
        <end position="385"/>
    </location>
</feature>
<dbReference type="RefSeq" id="XP_072800617.1">
    <property type="nucleotide sequence ID" value="XM_072944516.1"/>
</dbReference>
<dbReference type="InterPro" id="IPR019050">
    <property type="entry name" value="FDF_dom"/>
</dbReference>
<feature type="domain" description="TFG box profile" evidence="11">
    <location>
        <begin position="330"/>
        <end position="350"/>
    </location>
</feature>
<feature type="short sequence motif" description="FFD box" evidence="6">
    <location>
        <begin position="310"/>
        <end position="326"/>
    </location>
</feature>
<feature type="region of interest" description="Disordered" evidence="8">
    <location>
        <begin position="162"/>
        <end position="246"/>
    </location>
</feature>
<dbReference type="InterPro" id="IPR025768">
    <property type="entry name" value="TFG_box"/>
</dbReference>
<gene>
    <name evidence="14" type="primary">LSM14B</name>
</gene>
<dbReference type="Pfam" id="PF09532">
    <property type="entry name" value="FDF"/>
    <property type="match status" value="1"/>
</dbReference>
<feature type="domain" description="FFD box profile" evidence="10">
    <location>
        <begin position="310"/>
        <end position="326"/>
    </location>
</feature>
<evidence type="ECO:0000256" key="4">
    <source>
        <dbReference type="ARBA" id="ARBA00022845"/>
    </source>
</evidence>
<dbReference type="CDD" id="cd01736">
    <property type="entry name" value="LSm14_N"/>
    <property type="match status" value="1"/>
</dbReference>
<evidence type="ECO:0000259" key="10">
    <source>
        <dbReference type="PROSITE" id="PS51513"/>
    </source>
</evidence>
<dbReference type="PANTHER" id="PTHR13586">
    <property type="entry name" value="SCD6 PROTEIN-RELATED"/>
    <property type="match status" value="1"/>
</dbReference>
<dbReference type="PROSITE" id="PS51536">
    <property type="entry name" value="TFG"/>
    <property type="match status" value="1"/>
</dbReference>
<evidence type="ECO:0000256" key="1">
    <source>
        <dbReference type="ARBA" id="ARBA00004331"/>
    </source>
</evidence>
<dbReference type="InterPro" id="IPR010920">
    <property type="entry name" value="LSM_dom_sf"/>
</dbReference>
<evidence type="ECO:0000313" key="14">
    <source>
        <dbReference type="RefSeq" id="XP_072800617.1"/>
    </source>
</evidence>
<dbReference type="Pfam" id="PF12701">
    <property type="entry name" value="LSM14"/>
    <property type="match status" value="1"/>
</dbReference>
<dbReference type="PROSITE" id="PS51513">
    <property type="entry name" value="FFD"/>
    <property type="match status" value="1"/>
</dbReference>
<evidence type="ECO:0000256" key="8">
    <source>
        <dbReference type="SAM" id="MobiDB-lite"/>
    </source>
</evidence>
<dbReference type="InterPro" id="IPR047575">
    <property type="entry name" value="Sm"/>
</dbReference>
<feature type="short sequence motif" description="TFG box" evidence="7">
    <location>
        <begin position="330"/>
        <end position="350"/>
    </location>
</feature>
<dbReference type="PROSITE" id="PS52002">
    <property type="entry name" value="SM"/>
    <property type="match status" value="1"/>
</dbReference>
<dbReference type="SUPFAM" id="SSF50182">
    <property type="entry name" value="Sm-like ribonucleoproteins"/>
    <property type="match status" value="1"/>
</dbReference>
<proteinExistence type="inferred from homology"/>
<feature type="compositionally biased region" description="Basic residues" evidence="8">
    <location>
        <begin position="219"/>
        <end position="235"/>
    </location>
</feature>
<dbReference type="SMART" id="SM01271">
    <property type="entry name" value="LSM14"/>
    <property type="match status" value="1"/>
</dbReference>
<feature type="domain" description="DFDF" evidence="9">
    <location>
        <begin position="241"/>
        <end position="277"/>
    </location>
</feature>
<evidence type="ECO:0000256" key="3">
    <source>
        <dbReference type="ARBA" id="ARBA00022473"/>
    </source>
</evidence>
<evidence type="ECO:0000259" key="11">
    <source>
        <dbReference type="PROSITE" id="PS51536"/>
    </source>
</evidence>
<comment type="similarity">
    <text evidence="2">Belongs to the LSM14 family.</text>
</comment>
<sequence>MSGSSGTPYLGSKISLISKAQIRYEGILYTIDTDNSTVALAKVRSFGTEDRPTDRPAPPREEIYEYIIFRGSDIKDITVCEPPKAQHALPQDPAIVQSSLGSGSASSFQPHVPYSPFRGMPPYSQLAASSLLSQQYAASLGLGAGFPSVSVSKSPMVEQAVQTGSLDNLNTKKLVPGKGSVGMQLNGRPAPPSSKAASDVVQPAAVQTQGQVNDENRRPQRRRSGNRRTRNRSRGQSRPANIKENTIKFEGDFDFESANAQFNREELDKEFKKKLNFKDDKAEKGGEKDLAVVAPSDAAPAEDDHLGPNCYYDKSKSFFDNISSELKTSSRRTTWAEERKLNTETFGVSGRFLRGRSFRGGFRGGRGNGTTRRNPTSHRAGTGRV</sequence>
<feature type="domain" description="Sm" evidence="12">
    <location>
        <begin position="1"/>
        <end position="83"/>
    </location>
</feature>
<evidence type="ECO:0000313" key="13">
    <source>
        <dbReference type="Proteomes" id="UP001652581"/>
    </source>
</evidence>
<organism evidence="13 14">
    <name type="scientific">Vicugna pacos</name>
    <name type="common">Alpaca</name>
    <name type="synonym">Lama pacos</name>
    <dbReference type="NCBI Taxonomy" id="30538"/>
    <lineage>
        <taxon>Eukaryota</taxon>
        <taxon>Metazoa</taxon>
        <taxon>Chordata</taxon>
        <taxon>Craniata</taxon>
        <taxon>Vertebrata</taxon>
        <taxon>Euteleostomi</taxon>
        <taxon>Mammalia</taxon>
        <taxon>Eutheria</taxon>
        <taxon>Laurasiatheria</taxon>
        <taxon>Artiodactyla</taxon>
        <taxon>Tylopoda</taxon>
        <taxon>Camelidae</taxon>
        <taxon>Vicugna</taxon>
    </lineage>
</organism>
<dbReference type="PROSITE" id="PS51512">
    <property type="entry name" value="DFDF"/>
    <property type="match status" value="1"/>
</dbReference>
<keyword evidence="4" id="KW-0810">Translation regulation</keyword>